<evidence type="ECO:0000313" key="2">
    <source>
        <dbReference type="EMBL" id="GBP59099.1"/>
    </source>
</evidence>
<comment type="caution">
    <text evidence="2">The sequence shown here is derived from an EMBL/GenBank/DDBJ whole genome shotgun (WGS) entry which is preliminary data.</text>
</comment>
<feature type="signal peptide" evidence="1">
    <location>
        <begin position="1"/>
        <end position="19"/>
    </location>
</feature>
<keyword evidence="3" id="KW-1185">Reference proteome</keyword>
<evidence type="ECO:0008006" key="4">
    <source>
        <dbReference type="Google" id="ProtNLM"/>
    </source>
</evidence>
<dbReference type="Proteomes" id="UP000299102">
    <property type="component" value="Unassembled WGS sequence"/>
</dbReference>
<feature type="chain" id="PRO_5020031627" description="Secreted protein" evidence="1">
    <location>
        <begin position="20"/>
        <end position="152"/>
    </location>
</feature>
<dbReference type="AlphaFoldDB" id="A0A4C1X9R1"/>
<name>A0A4C1X9R1_EUMVA</name>
<evidence type="ECO:0000256" key="1">
    <source>
        <dbReference type="SAM" id="SignalP"/>
    </source>
</evidence>
<dbReference type="EMBL" id="BGZK01000752">
    <property type="protein sequence ID" value="GBP59099.1"/>
    <property type="molecule type" value="Genomic_DNA"/>
</dbReference>
<gene>
    <name evidence="2" type="ORF">EVAR_48075_1</name>
</gene>
<evidence type="ECO:0000313" key="3">
    <source>
        <dbReference type="Proteomes" id="UP000299102"/>
    </source>
</evidence>
<organism evidence="2 3">
    <name type="scientific">Eumeta variegata</name>
    <name type="common">Bagworm moth</name>
    <name type="synonym">Eumeta japonica</name>
    <dbReference type="NCBI Taxonomy" id="151549"/>
    <lineage>
        <taxon>Eukaryota</taxon>
        <taxon>Metazoa</taxon>
        <taxon>Ecdysozoa</taxon>
        <taxon>Arthropoda</taxon>
        <taxon>Hexapoda</taxon>
        <taxon>Insecta</taxon>
        <taxon>Pterygota</taxon>
        <taxon>Neoptera</taxon>
        <taxon>Endopterygota</taxon>
        <taxon>Lepidoptera</taxon>
        <taxon>Glossata</taxon>
        <taxon>Ditrysia</taxon>
        <taxon>Tineoidea</taxon>
        <taxon>Psychidae</taxon>
        <taxon>Oiketicinae</taxon>
        <taxon>Eumeta</taxon>
    </lineage>
</organism>
<accession>A0A4C1X9R1</accession>
<reference evidence="2 3" key="1">
    <citation type="journal article" date="2019" name="Commun. Biol.">
        <title>The bagworm genome reveals a unique fibroin gene that provides high tensile strength.</title>
        <authorList>
            <person name="Kono N."/>
            <person name="Nakamura H."/>
            <person name="Ohtoshi R."/>
            <person name="Tomita M."/>
            <person name="Numata K."/>
            <person name="Arakawa K."/>
        </authorList>
    </citation>
    <scope>NUCLEOTIDE SEQUENCE [LARGE SCALE GENOMIC DNA]</scope>
</reference>
<proteinExistence type="predicted"/>
<keyword evidence="1" id="KW-0732">Signal</keyword>
<sequence length="152" mass="16959">MTHRRSRCTLLVPSTLILASVELCSVARYRGREDSVERAIAVSWLKNSARGLMFGRLLLTTAKTLGKCFLTEVIRLLLLQQISHFNTFSSRMAIKGRNSTLTHRQRSSFKDGYCVFLRPTQASAGRLAPPEAAPGVKYARWEGRRCSGARGS</sequence>
<protein>
    <recommendedName>
        <fullName evidence="4">Secreted protein</fullName>
    </recommendedName>
</protein>